<evidence type="ECO:0000256" key="1">
    <source>
        <dbReference type="ARBA" id="ARBA00008857"/>
    </source>
</evidence>
<sequence length="381" mass="43487">MSQESRTMATPLVRGMGSFFKNCRCTRQNRCPHPYALRYRDASGRQREETGYSTQQDAMDRLTSVYHEKRHTPERQAAAQREIGRQRFGPYAASWLTRQRHYTPGSVRTVNQVLKSQILPVLDSRRVNTFTTTVVEDFIMSMEERSVGLAVQQNAFDTLKKILLDAHRRGGISADPFVGVISPEYIPRKIAIPTLDEIHALKEHGSDELRVVIDLMHGCGLRNGEAYAANLERLVANDVYRVTEQIDGRTRRPARLKHRKPGEFRECPLPPTVRESLLGYAQTVEIGANGYLLRGQRSPHWGHSTMQYQWWTARKKAGITRKLNPYSLRHFFASNCLSKGVPITDVAEWMGHSNINMTFKIYRHLMPASVGRAARLLNEGL</sequence>
<dbReference type="PROSITE" id="PS51898">
    <property type="entry name" value="TYR_RECOMBINASE"/>
    <property type="match status" value="1"/>
</dbReference>
<dbReference type="PANTHER" id="PTHR30349">
    <property type="entry name" value="PHAGE INTEGRASE-RELATED"/>
    <property type="match status" value="1"/>
</dbReference>
<reference evidence="5" key="1">
    <citation type="submission" date="2022-10" db="EMBL/GenBank/DDBJ databases">
        <title>The complete genomes of actinobacterial strains from the NBC collection.</title>
        <authorList>
            <person name="Joergensen T.S."/>
            <person name="Alvarez Arevalo M."/>
            <person name="Sterndorff E.B."/>
            <person name="Faurdal D."/>
            <person name="Vuksanovic O."/>
            <person name="Mourched A.-S."/>
            <person name="Charusanti P."/>
            <person name="Shaw S."/>
            <person name="Blin K."/>
            <person name="Weber T."/>
        </authorList>
    </citation>
    <scope>NUCLEOTIDE SEQUENCE</scope>
    <source>
        <strain evidence="5">NBC_00148</strain>
    </source>
</reference>
<dbReference type="AlphaFoldDB" id="A0AAU1M329"/>
<dbReference type="SUPFAM" id="SSF56349">
    <property type="entry name" value="DNA breaking-rejoining enzymes"/>
    <property type="match status" value="1"/>
</dbReference>
<dbReference type="InterPro" id="IPR013762">
    <property type="entry name" value="Integrase-like_cat_sf"/>
</dbReference>
<evidence type="ECO:0000256" key="2">
    <source>
        <dbReference type="ARBA" id="ARBA00023125"/>
    </source>
</evidence>
<dbReference type="PANTHER" id="PTHR30349:SF64">
    <property type="entry name" value="PROPHAGE INTEGRASE INTD-RELATED"/>
    <property type="match status" value="1"/>
</dbReference>
<dbReference type="GO" id="GO:0006310">
    <property type="term" value="P:DNA recombination"/>
    <property type="evidence" value="ECO:0007669"/>
    <property type="project" value="UniProtKB-KW"/>
</dbReference>
<dbReference type="GO" id="GO:0003677">
    <property type="term" value="F:DNA binding"/>
    <property type="evidence" value="ECO:0007669"/>
    <property type="project" value="UniProtKB-KW"/>
</dbReference>
<keyword evidence="3" id="KW-0233">DNA recombination</keyword>
<comment type="similarity">
    <text evidence="1">Belongs to the 'phage' integrase family.</text>
</comment>
<dbReference type="InterPro" id="IPR011010">
    <property type="entry name" value="DNA_brk_join_enz"/>
</dbReference>
<dbReference type="Gene3D" id="1.10.150.130">
    <property type="match status" value="1"/>
</dbReference>
<organism evidence="5">
    <name type="scientific">Streptomyces sp. NBC_00148</name>
    <dbReference type="NCBI Taxonomy" id="2903626"/>
    <lineage>
        <taxon>Bacteria</taxon>
        <taxon>Bacillati</taxon>
        <taxon>Actinomycetota</taxon>
        <taxon>Actinomycetes</taxon>
        <taxon>Kitasatosporales</taxon>
        <taxon>Streptomycetaceae</taxon>
        <taxon>Streptomyces</taxon>
    </lineage>
</organism>
<feature type="domain" description="Tyr recombinase" evidence="4">
    <location>
        <begin position="188"/>
        <end position="375"/>
    </location>
</feature>
<evidence type="ECO:0000313" key="5">
    <source>
        <dbReference type="EMBL" id="WTQ77897.1"/>
    </source>
</evidence>
<evidence type="ECO:0000259" key="4">
    <source>
        <dbReference type="PROSITE" id="PS51898"/>
    </source>
</evidence>
<dbReference type="InterPro" id="IPR050090">
    <property type="entry name" value="Tyrosine_recombinase_XerCD"/>
</dbReference>
<dbReference type="Pfam" id="PF00589">
    <property type="entry name" value="Phage_integrase"/>
    <property type="match status" value="1"/>
</dbReference>
<dbReference type="CDD" id="cd01189">
    <property type="entry name" value="INT_ICEBs1_C_like"/>
    <property type="match status" value="1"/>
</dbReference>
<dbReference type="InterPro" id="IPR002104">
    <property type="entry name" value="Integrase_catalytic"/>
</dbReference>
<evidence type="ECO:0000256" key="3">
    <source>
        <dbReference type="ARBA" id="ARBA00023172"/>
    </source>
</evidence>
<name>A0AAU1M329_9ACTN</name>
<protein>
    <submittedName>
        <fullName evidence="5">Site-specific integrase</fullName>
    </submittedName>
</protein>
<proteinExistence type="inferred from homology"/>
<dbReference type="InterPro" id="IPR010998">
    <property type="entry name" value="Integrase_recombinase_N"/>
</dbReference>
<gene>
    <name evidence="5" type="ORF">OG222_34265</name>
</gene>
<dbReference type="Gene3D" id="1.10.443.10">
    <property type="entry name" value="Intergrase catalytic core"/>
    <property type="match status" value="1"/>
</dbReference>
<dbReference type="EMBL" id="CP108169">
    <property type="protein sequence ID" value="WTQ77897.1"/>
    <property type="molecule type" value="Genomic_DNA"/>
</dbReference>
<dbReference type="GO" id="GO:0015074">
    <property type="term" value="P:DNA integration"/>
    <property type="evidence" value="ECO:0007669"/>
    <property type="project" value="InterPro"/>
</dbReference>
<keyword evidence="2" id="KW-0238">DNA-binding</keyword>
<accession>A0AAU1M329</accession>